<evidence type="ECO:0000256" key="5">
    <source>
        <dbReference type="ARBA" id="ARBA00022737"/>
    </source>
</evidence>
<comment type="cofactor">
    <cofactor evidence="1">
        <name>Ca(2+)</name>
        <dbReference type="ChEBI" id="CHEBI:29108"/>
    </cofactor>
</comment>
<sequence length="780" mass="81862">MDRAFNGLKINAAVIGQVVNGSSSNDILTGFASGGAMMKGGAGDDTYYVMSASDTVVEAAGSGSDIVMTWRTSYTLGANIEDLGVYGVNTYGVGNALNNQLFGGDGRQELFGGGGNDTLTGGGGRDVFIVQKGSGSDKITDFQTGTSGDYVRLGDYGLKSFTDVTSRMTQKGADVVLQLSSTETLTFSNHKIADFGQGNFQYGVDRSKFTLTFADEFDKLSLQSSGGTWRTSFSDNADGRTHGSTEAQIYTDKAYKNWGVDPFAINNGVLTIHADKASDTVKAESGRAYTSGVLASRGTFSQTYGYFEIRAQLPAEKGVSPAFWLLPSSGQSPPEIDILEGYGGNKGSVFQTIHSMSTGSKVSTGISSWVGDTTAGMHTYGVLWTQKELVWYVDGAETFRTATPSDMNQPMYMVTNLGVGGDWVGTPDAGFSGADFKIDYIRVYELGHTANIVKSSQWSVTLDAVADGLVLTGSLNLTGTGNARNNTLTGNSGNNILDGKAGADTMTGGLGNDSYYVDNVKDVVIEKAGEGDDRVYSSISWTLGANLERLYLTGTASINATGNSLDNLLQGNDGNNVLNGGAGADTMVGGQGNDTYYVDNAKDVVTEWSNGGTDTVYSSISFTLPSQVEKLILTGSANLNGTGNWMDNVLTGNSGQNVLDGDSGNDILIGGGGADTLKGGYGNDTFVFRQASDSTPQARDTIVDFQSGDRIDLSALSDTTLTYIHTNAFSGHAGEVKVAAYNGGVLVDVDLNGDKVADTEIFLNKVSLSTILASGRDFVL</sequence>
<dbReference type="Gene3D" id="2.150.10.10">
    <property type="entry name" value="Serralysin-like metalloprotease, C-terminal"/>
    <property type="match status" value="3"/>
</dbReference>
<dbReference type="PROSITE" id="PS51762">
    <property type="entry name" value="GH16_2"/>
    <property type="match status" value="1"/>
</dbReference>
<dbReference type="PANTHER" id="PTHR10963">
    <property type="entry name" value="GLYCOSYL HYDROLASE-RELATED"/>
    <property type="match status" value="1"/>
</dbReference>
<evidence type="ECO:0000259" key="6">
    <source>
        <dbReference type="PROSITE" id="PS51762"/>
    </source>
</evidence>
<dbReference type="GO" id="GO:0004553">
    <property type="term" value="F:hydrolase activity, hydrolyzing O-glycosyl compounds"/>
    <property type="evidence" value="ECO:0007669"/>
    <property type="project" value="InterPro"/>
</dbReference>
<dbReference type="SUPFAM" id="SSF49899">
    <property type="entry name" value="Concanavalin A-like lectins/glucanases"/>
    <property type="match status" value="1"/>
</dbReference>
<dbReference type="InterPro" id="IPR011049">
    <property type="entry name" value="Serralysin-like_metalloprot_C"/>
</dbReference>
<dbReference type="InterPro" id="IPR018511">
    <property type="entry name" value="Hemolysin-typ_Ca-bd_CS"/>
</dbReference>
<evidence type="ECO:0000256" key="1">
    <source>
        <dbReference type="ARBA" id="ARBA00001913"/>
    </source>
</evidence>
<evidence type="ECO:0000313" key="7">
    <source>
        <dbReference type="EMBL" id="OLP59012.1"/>
    </source>
</evidence>
<dbReference type="Proteomes" id="UP000186364">
    <property type="component" value="Unassembled WGS sequence"/>
</dbReference>
<organism evidence="7 8">
    <name type="scientific">Xaviernesmea oryzae</name>
    <dbReference type="NCBI Taxonomy" id="464029"/>
    <lineage>
        <taxon>Bacteria</taxon>
        <taxon>Pseudomonadati</taxon>
        <taxon>Pseudomonadota</taxon>
        <taxon>Alphaproteobacteria</taxon>
        <taxon>Hyphomicrobiales</taxon>
        <taxon>Rhizobiaceae</taxon>
        <taxon>Rhizobium/Agrobacterium group</taxon>
        <taxon>Xaviernesmea</taxon>
    </lineage>
</organism>
<dbReference type="AlphaFoldDB" id="A0A1Q9AUB7"/>
<comment type="caution">
    <text evidence="7">The sequence shown here is derived from an EMBL/GenBank/DDBJ whole genome shotgun (WGS) entry which is preliminary data.</text>
</comment>
<feature type="domain" description="GH16" evidence="6">
    <location>
        <begin position="185"/>
        <end position="449"/>
    </location>
</feature>
<dbReference type="InterPro" id="IPR001343">
    <property type="entry name" value="Hemolysn_Ca-bd"/>
</dbReference>
<dbReference type="Pfam" id="PF00722">
    <property type="entry name" value="Glyco_hydro_16"/>
    <property type="match status" value="1"/>
</dbReference>
<dbReference type="RefSeq" id="WP_075628356.1">
    <property type="nucleotide sequence ID" value="NZ_FOAM01000004.1"/>
</dbReference>
<gene>
    <name evidence="7" type="ORF">BJF93_03530</name>
</gene>
<dbReference type="PRINTS" id="PR00313">
    <property type="entry name" value="CABNDNGRPT"/>
</dbReference>
<evidence type="ECO:0000256" key="2">
    <source>
        <dbReference type="ARBA" id="ARBA00004613"/>
    </source>
</evidence>
<dbReference type="InterPro" id="IPR013858">
    <property type="entry name" value="Peptidase_M10B_C"/>
</dbReference>
<dbReference type="GO" id="GO:0005615">
    <property type="term" value="C:extracellular space"/>
    <property type="evidence" value="ECO:0007669"/>
    <property type="project" value="InterPro"/>
</dbReference>
<dbReference type="GO" id="GO:0005509">
    <property type="term" value="F:calcium ion binding"/>
    <property type="evidence" value="ECO:0007669"/>
    <property type="project" value="InterPro"/>
</dbReference>
<evidence type="ECO:0000256" key="4">
    <source>
        <dbReference type="ARBA" id="ARBA00022525"/>
    </source>
</evidence>
<evidence type="ECO:0000256" key="3">
    <source>
        <dbReference type="ARBA" id="ARBA00006865"/>
    </source>
</evidence>
<dbReference type="CDD" id="cd08023">
    <property type="entry name" value="GH16_laminarinase_like"/>
    <property type="match status" value="1"/>
</dbReference>
<dbReference type="SUPFAM" id="SSF51120">
    <property type="entry name" value="beta-Roll"/>
    <property type="match status" value="3"/>
</dbReference>
<dbReference type="GO" id="GO:0005975">
    <property type="term" value="P:carbohydrate metabolic process"/>
    <property type="evidence" value="ECO:0007669"/>
    <property type="project" value="InterPro"/>
</dbReference>
<dbReference type="Gene3D" id="2.60.120.200">
    <property type="match status" value="1"/>
</dbReference>
<keyword evidence="8" id="KW-1185">Reference proteome</keyword>
<reference evidence="7 8" key="1">
    <citation type="submission" date="2016-09" db="EMBL/GenBank/DDBJ databases">
        <title>Rhizobium sp. nov., a novel species isolated from the rice rhizosphere.</title>
        <authorList>
            <person name="Zhao J."/>
            <person name="Zhang X."/>
        </authorList>
    </citation>
    <scope>NUCLEOTIDE SEQUENCE [LARGE SCALE GENOMIC DNA]</scope>
    <source>
        <strain evidence="7 8">1.7048</strain>
    </source>
</reference>
<dbReference type="Pfam" id="PF08548">
    <property type="entry name" value="Peptidase_M10_C"/>
    <property type="match status" value="1"/>
</dbReference>
<dbReference type="InterPro" id="IPR013320">
    <property type="entry name" value="ConA-like_dom_sf"/>
</dbReference>
<proteinExistence type="inferred from homology"/>
<comment type="subcellular location">
    <subcellularLocation>
        <location evidence="2">Secreted</location>
    </subcellularLocation>
</comment>
<dbReference type="PROSITE" id="PS00330">
    <property type="entry name" value="HEMOLYSIN_CALCIUM"/>
    <property type="match status" value="1"/>
</dbReference>
<protein>
    <recommendedName>
        <fullName evidence="6">GH16 domain-containing protein</fullName>
    </recommendedName>
</protein>
<evidence type="ECO:0000313" key="8">
    <source>
        <dbReference type="Proteomes" id="UP000186364"/>
    </source>
</evidence>
<name>A0A1Q9AUB7_9HYPH</name>
<comment type="similarity">
    <text evidence="3">Belongs to the glycosyl hydrolase 16 family.</text>
</comment>
<dbReference type="PANTHER" id="PTHR10963:SF55">
    <property type="entry name" value="GLYCOSIDE HYDROLASE FAMILY 16 PROTEIN"/>
    <property type="match status" value="1"/>
</dbReference>
<dbReference type="EMBL" id="MKIP01000053">
    <property type="protein sequence ID" value="OLP59012.1"/>
    <property type="molecule type" value="Genomic_DNA"/>
</dbReference>
<dbReference type="InterPro" id="IPR000757">
    <property type="entry name" value="Beta-glucanase-like"/>
</dbReference>
<keyword evidence="5" id="KW-0677">Repeat</keyword>
<keyword evidence="4" id="KW-0964">Secreted</keyword>
<accession>A0A1Q9AUB7</accession>
<dbReference type="InterPro" id="IPR050546">
    <property type="entry name" value="Glycosyl_Hydrlase_16"/>
</dbReference>
<dbReference type="Pfam" id="PF00353">
    <property type="entry name" value="HemolysinCabind"/>
    <property type="match status" value="4"/>
</dbReference>